<dbReference type="Pfam" id="PF04542">
    <property type="entry name" value="Sigma70_r2"/>
    <property type="match status" value="1"/>
</dbReference>
<evidence type="ECO:0000256" key="3">
    <source>
        <dbReference type="ARBA" id="ARBA00023125"/>
    </source>
</evidence>
<dbReference type="SUPFAM" id="SSF88659">
    <property type="entry name" value="Sigma3 and sigma4 domains of RNA polymerase sigma factors"/>
    <property type="match status" value="1"/>
</dbReference>
<evidence type="ECO:0000256" key="2">
    <source>
        <dbReference type="ARBA" id="ARBA00023082"/>
    </source>
</evidence>
<evidence type="ECO:0000259" key="5">
    <source>
        <dbReference type="PROSITE" id="PS00716"/>
    </source>
</evidence>
<dbReference type="Gene3D" id="1.10.601.10">
    <property type="entry name" value="RNA Polymerase Primary Sigma Factor"/>
    <property type="match status" value="1"/>
</dbReference>
<dbReference type="PROSITE" id="PS00716">
    <property type="entry name" value="SIGMA70_2"/>
    <property type="match status" value="1"/>
</dbReference>
<name>A0A5P8M5R7_9LACO</name>
<dbReference type="PANTHER" id="PTHR30603:SF47">
    <property type="entry name" value="RNA POLYMERASE SIGMA FACTOR SIGD, CHLOROPLASTIC"/>
    <property type="match status" value="1"/>
</dbReference>
<keyword evidence="4" id="KW-0804">Transcription</keyword>
<sequence length="436" mass="49635">MYREGYVMAVSWQDYLSNQYPNRQIPQRVADLKNSLVAKIKAGVVSPDKLVGLSDLSFAALLTRQGFVFSGEKVISEPTPIGRPVADEIVHRPRPEIDKSVGKRIAESVSPQLPDISLIGSQNVQIPDSAFTDVIDSDEFEREFQAHPEEFEIEAAHFSDNLELARRFQATHDHESKAYESLFLVNQQLVKKNVSRYAGYTHTTSLTQEDLIGYGNEGLARAIEHFDPTAGFQFSTYATWWIRQSIRRHVLDDGYTIRIPIHVEEQLIKLRRLKKQFQFASGESNIQKICKEMGISVKKYHEYERIMFQFRHMTSLNIAVGSSTGSEDSELGDLLGSSESVSVTDVPTTDVEAHVVNQDTKEHLIDLLEQVLNQRQSFVIVKRFGFDGADPQTLEEVADQMGLTRERVRQIQNRALVKLKRGIVREGKDNYEFEQE</sequence>
<dbReference type="PRINTS" id="PR00046">
    <property type="entry name" value="SIGMA70FCT"/>
</dbReference>
<dbReference type="CDD" id="cd06171">
    <property type="entry name" value="Sigma70_r4"/>
    <property type="match status" value="1"/>
</dbReference>
<dbReference type="KEGG" id="lhb:D1010_09455"/>
<evidence type="ECO:0000256" key="4">
    <source>
        <dbReference type="ARBA" id="ARBA00023163"/>
    </source>
</evidence>
<dbReference type="InterPro" id="IPR036388">
    <property type="entry name" value="WH-like_DNA-bd_sf"/>
</dbReference>
<dbReference type="PANTHER" id="PTHR30603">
    <property type="entry name" value="RNA POLYMERASE SIGMA FACTOR RPO"/>
    <property type="match status" value="1"/>
</dbReference>
<dbReference type="InterPro" id="IPR007630">
    <property type="entry name" value="RNA_pol_sigma70_r4"/>
</dbReference>
<dbReference type="InterPro" id="IPR013325">
    <property type="entry name" value="RNA_pol_sigma_r2"/>
</dbReference>
<keyword evidence="3" id="KW-0238">DNA-binding</keyword>
<dbReference type="Pfam" id="PF04545">
    <property type="entry name" value="Sigma70_r4"/>
    <property type="match status" value="1"/>
</dbReference>
<dbReference type="Gene3D" id="1.10.10.10">
    <property type="entry name" value="Winged helix-like DNA-binding domain superfamily/Winged helix DNA-binding domain"/>
    <property type="match status" value="2"/>
</dbReference>
<dbReference type="EMBL" id="CP045143">
    <property type="protein sequence ID" value="QFR23614.1"/>
    <property type="molecule type" value="Genomic_DNA"/>
</dbReference>
<reference evidence="6 7" key="1">
    <citation type="submission" date="2019-10" db="EMBL/GenBank/DDBJ databases">
        <title>The completed genome of Lactobacillus harbinensis M1.</title>
        <authorList>
            <person name="Zheng Y."/>
        </authorList>
    </citation>
    <scope>NUCLEOTIDE SEQUENCE [LARGE SCALE GENOMIC DNA]</scope>
    <source>
        <strain evidence="6 7">M1</strain>
    </source>
</reference>
<gene>
    <name evidence="6" type="ORF">D1010_09455</name>
</gene>
<dbReference type="InterPro" id="IPR007627">
    <property type="entry name" value="RNA_pol_sigma70_r2"/>
</dbReference>
<evidence type="ECO:0000256" key="1">
    <source>
        <dbReference type="ARBA" id="ARBA00023015"/>
    </source>
</evidence>
<dbReference type="GO" id="GO:0016987">
    <property type="term" value="F:sigma factor activity"/>
    <property type="evidence" value="ECO:0007669"/>
    <property type="project" value="UniProtKB-KW"/>
</dbReference>
<keyword evidence="2" id="KW-0731">Sigma factor</keyword>
<keyword evidence="1" id="KW-0805">Transcription regulation</keyword>
<evidence type="ECO:0000313" key="6">
    <source>
        <dbReference type="EMBL" id="QFR23614.1"/>
    </source>
</evidence>
<dbReference type="InterPro" id="IPR050239">
    <property type="entry name" value="Sigma-70_RNA_pol_init_factors"/>
</dbReference>
<proteinExistence type="predicted"/>
<dbReference type="Proteomes" id="UP000326779">
    <property type="component" value="Chromosome"/>
</dbReference>
<dbReference type="AlphaFoldDB" id="A0A5P8M5R7"/>
<dbReference type="SUPFAM" id="SSF88946">
    <property type="entry name" value="Sigma2 domain of RNA polymerase sigma factors"/>
    <property type="match status" value="1"/>
</dbReference>
<dbReference type="InterPro" id="IPR013324">
    <property type="entry name" value="RNA_pol_sigma_r3/r4-like"/>
</dbReference>
<dbReference type="GO" id="GO:0003677">
    <property type="term" value="F:DNA binding"/>
    <property type="evidence" value="ECO:0007669"/>
    <property type="project" value="UniProtKB-KW"/>
</dbReference>
<dbReference type="InterPro" id="IPR000943">
    <property type="entry name" value="RNA_pol_sigma70"/>
</dbReference>
<dbReference type="NCBIfam" id="TIGR02937">
    <property type="entry name" value="sigma70-ECF"/>
    <property type="match status" value="1"/>
</dbReference>
<organism evidence="6 7">
    <name type="scientific">Schleiferilactobacillus harbinensis</name>
    <dbReference type="NCBI Taxonomy" id="304207"/>
    <lineage>
        <taxon>Bacteria</taxon>
        <taxon>Bacillati</taxon>
        <taxon>Bacillota</taxon>
        <taxon>Bacilli</taxon>
        <taxon>Lactobacillales</taxon>
        <taxon>Lactobacillaceae</taxon>
        <taxon>Schleiferilactobacillus</taxon>
    </lineage>
</organism>
<feature type="domain" description="RNA polymerase sigma-70" evidence="5">
    <location>
        <begin position="393"/>
        <end position="419"/>
    </location>
</feature>
<accession>A0A5P8M5R7</accession>
<evidence type="ECO:0000313" key="7">
    <source>
        <dbReference type="Proteomes" id="UP000326779"/>
    </source>
</evidence>
<protein>
    <submittedName>
        <fullName evidence="6">Sigma-70 family RNA polymerase sigma factor</fullName>
    </submittedName>
</protein>
<dbReference type="InterPro" id="IPR014284">
    <property type="entry name" value="RNA_pol_sigma-70_dom"/>
</dbReference>
<dbReference type="GO" id="GO:0006352">
    <property type="term" value="P:DNA-templated transcription initiation"/>
    <property type="evidence" value="ECO:0007669"/>
    <property type="project" value="InterPro"/>
</dbReference>